<reference evidence="1 3" key="1">
    <citation type="submission" date="2015-04" db="EMBL/GenBank/DDBJ databases">
        <title>The draft genome sequence of Roseovarius indicus B108T.</title>
        <authorList>
            <person name="Li G."/>
            <person name="Lai Q."/>
            <person name="Shao Z."/>
            <person name="Yan P."/>
        </authorList>
    </citation>
    <scope>NUCLEOTIDE SEQUENCE [LARGE SCALE GENOMIC DNA]</scope>
    <source>
        <strain evidence="1 3">B108</strain>
    </source>
</reference>
<evidence type="ECO:0000313" key="4">
    <source>
        <dbReference type="Proteomes" id="UP000325785"/>
    </source>
</evidence>
<organism evidence="1 3">
    <name type="scientific">Roseovarius indicus</name>
    <dbReference type="NCBI Taxonomy" id="540747"/>
    <lineage>
        <taxon>Bacteria</taxon>
        <taxon>Pseudomonadati</taxon>
        <taxon>Pseudomonadota</taxon>
        <taxon>Alphaproteobacteria</taxon>
        <taxon>Rhodobacterales</taxon>
        <taxon>Roseobacteraceae</taxon>
        <taxon>Roseovarius</taxon>
    </lineage>
</organism>
<keyword evidence="3" id="KW-1185">Reference proteome</keyword>
<dbReference type="Proteomes" id="UP000325785">
    <property type="component" value="Chromosome"/>
</dbReference>
<reference evidence="2 4" key="2">
    <citation type="submission" date="2018-08" db="EMBL/GenBank/DDBJ databases">
        <title>Genetic Globetrotter - A new plasmid hitch-hiking vast phylogenetic and geographic distances.</title>
        <authorList>
            <person name="Vollmers J."/>
            <person name="Petersen J."/>
        </authorList>
    </citation>
    <scope>NUCLEOTIDE SEQUENCE [LARGE SCALE GENOMIC DNA]</scope>
    <source>
        <strain evidence="2 4">DSM 26383</strain>
    </source>
</reference>
<evidence type="ECO:0000313" key="1">
    <source>
        <dbReference type="EMBL" id="KRS18566.1"/>
    </source>
</evidence>
<evidence type="ECO:0000313" key="3">
    <source>
        <dbReference type="Proteomes" id="UP000051401"/>
    </source>
</evidence>
<protein>
    <submittedName>
        <fullName evidence="1">Uncharacterized protein</fullName>
    </submittedName>
</protein>
<evidence type="ECO:0000313" key="2">
    <source>
        <dbReference type="EMBL" id="QEW25576.1"/>
    </source>
</evidence>
<dbReference type="EMBL" id="CP031598">
    <property type="protein sequence ID" value="QEW25576.1"/>
    <property type="molecule type" value="Genomic_DNA"/>
</dbReference>
<dbReference type="AlphaFoldDB" id="A0A0T5PBD9"/>
<sequence length="92" mass="9817">MANGLQLAAGASIDATLAHARMRLAQRLPELEHGAFEEKKSLSNIPFNREQAYAHRPRGLVPVAGVPGFFVDFPRTPTGHNPALFVPTGASG</sequence>
<proteinExistence type="predicted"/>
<dbReference type="STRING" id="540747.SAMN04488031_104183"/>
<dbReference type="PATRIC" id="fig|540747.5.peg.3794"/>
<dbReference type="EMBL" id="LAXI01000003">
    <property type="protein sequence ID" value="KRS18566.1"/>
    <property type="molecule type" value="Genomic_DNA"/>
</dbReference>
<accession>A0A0T5PBD9</accession>
<dbReference type="RefSeq" id="WP_057814754.1">
    <property type="nucleotide sequence ID" value="NZ_CP031598.1"/>
</dbReference>
<name>A0A0T5PBD9_9RHOB</name>
<dbReference type="KEGG" id="rid:RIdsm_01363"/>
<gene>
    <name evidence="2" type="ORF">RIdsm_01363</name>
    <name evidence="1" type="ORF">XM52_07160</name>
</gene>
<dbReference type="Proteomes" id="UP000051401">
    <property type="component" value="Unassembled WGS sequence"/>
</dbReference>